<dbReference type="EMBL" id="WKMY01000050">
    <property type="protein sequence ID" value="MRY96041.1"/>
    <property type="molecule type" value="Genomic_DNA"/>
</dbReference>
<organism evidence="8 9">
    <name type="scientific">Parabacteroides distasonis</name>
    <dbReference type="NCBI Taxonomy" id="823"/>
    <lineage>
        <taxon>Bacteria</taxon>
        <taxon>Pseudomonadati</taxon>
        <taxon>Bacteroidota</taxon>
        <taxon>Bacteroidia</taxon>
        <taxon>Bacteroidales</taxon>
        <taxon>Tannerellaceae</taxon>
        <taxon>Parabacteroides</taxon>
    </lineage>
</organism>
<feature type="non-terminal residue" evidence="8">
    <location>
        <position position="140"/>
    </location>
</feature>
<accession>A0A7K0H2M0</accession>
<dbReference type="GO" id="GO:0004713">
    <property type="term" value="F:protein tyrosine kinase activity"/>
    <property type="evidence" value="ECO:0007669"/>
    <property type="project" value="TreeGrafter"/>
</dbReference>
<dbReference type="RefSeq" id="WP_229040597.1">
    <property type="nucleotide sequence ID" value="NZ_JADMWZ010000041.1"/>
</dbReference>
<keyword evidence="3 6" id="KW-0812">Transmembrane</keyword>
<evidence type="ECO:0000256" key="4">
    <source>
        <dbReference type="ARBA" id="ARBA00022989"/>
    </source>
</evidence>
<dbReference type="InterPro" id="IPR050445">
    <property type="entry name" value="Bact_polysacc_biosynth/exp"/>
</dbReference>
<evidence type="ECO:0000256" key="6">
    <source>
        <dbReference type="SAM" id="Phobius"/>
    </source>
</evidence>
<proteinExistence type="predicted"/>
<dbReference type="PANTHER" id="PTHR32309">
    <property type="entry name" value="TYROSINE-PROTEIN KINASE"/>
    <property type="match status" value="1"/>
</dbReference>
<comment type="caution">
    <text evidence="8">The sequence shown here is derived from an EMBL/GenBank/DDBJ whole genome shotgun (WGS) entry which is preliminary data.</text>
</comment>
<dbReference type="AlphaFoldDB" id="A0A7K0H2M0"/>
<evidence type="ECO:0000259" key="7">
    <source>
        <dbReference type="Pfam" id="PF02706"/>
    </source>
</evidence>
<sequence>MVDDGINTSNNNNNNNNPEGEDREINLYAVFFKYMVYWPWFVASVLACCIGMYVFLRYQTPVYNVTSSVLIKEDDKKGANAASGLAAIQDLGMLSMTSNFDNEVEILRSRTLIKKVVSDMGLYIDMEESNALGFNPPLYK</sequence>
<reference evidence="8 9" key="1">
    <citation type="journal article" date="2019" name="Nat. Med.">
        <title>A library of human gut bacterial isolates paired with longitudinal multiomics data enables mechanistic microbiome research.</title>
        <authorList>
            <person name="Poyet M."/>
            <person name="Groussin M."/>
            <person name="Gibbons S.M."/>
            <person name="Avila-Pacheco J."/>
            <person name="Jiang X."/>
            <person name="Kearney S.M."/>
            <person name="Perrotta A.R."/>
            <person name="Berdy B."/>
            <person name="Zhao S."/>
            <person name="Lieberman T.D."/>
            <person name="Swanson P.K."/>
            <person name="Smith M."/>
            <person name="Roesemann S."/>
            <person name="Alexander J.E."/>
            <person name="Rich S.A."/>
            <person name="Livny J."/>
            <person name="Vlamakis H."/>
            <person name="Clish C."/>
            <person name="Bullock K."/>
            <person name="Deik A."/>
            <person name="Scott J."/>
            <person name="Pierce K.A."/>
            <person name="Xavier R.J."/>
            <person name="Alm E.J."/>
        </authorList>
    </citation>
    <scope>NUCLEOTIDE SEQUENCE [LARGE SCALE GENOMIC DNA]</scope>
    <source>
        <strain evidence="8 9">BIOML-A9</strain>
    </source>
</reference>
<evidence type="ECO:0000256" key="2">
    <source>
        <dbReference type="ARBA" id="ARBA00022475"/>
    </source>
</evidence>
<feature type="transmembrane region" description="Helical" evidence="6">
    <location>
        <begin position="37"/>
        <end position="56"/>
    </location>
</feature>
<keyword evidence="4 6" id="KW-1133">Transmembrane helix</keyword>
<keyword evidence="8" id="KW-0418">Kinase</keyword>
<protein>
    <submittedName>
        <fullName evidence="8">Tyrosine protein kinase</fullName>
    </submittedName>
</protein>
<dbReference type="PANTHER" id="PTHR32309:SF13">
    <property type="entry name" value="FERRIC ENTEROBACTIN TRANSPORT PROTEIN FEPE"/>
    <property type="match status" value="1"/>
</dbReference>
<keyword evidence="5 6" id="KW-0472">Membrane</keyword>
<dbReference type="InterPro" id="IPR003856">
    <property type="entry name" value="LPS_length_determ_N"/>
</dbReference>
<keyword evidence="8" id="KW-0808">Transferase</keyword>
<dbReference type="Proteomes" id="UP000461276">
    <property type="component" value="Unassembled WGS sequence"/>
</dbReference>
<evidence type="ECO:0000256" key="5">
    <source>
        <dbReference type="ARBA" id="ARBA00023136"/>
    </source>
</evidence>
<dbReference type="GO" id="GO:0005886">
    <property type="term" value="C:plasma membrane"/>
    <property type="evidence" value="ECO:0007669"/>
    <property type="project" value="UniProtKB-SubCell"/>
</dbReference>
<comment type="subcellular location">
    <subcellularLocation>
        <location evidence="1">Cell membrane</location>
        <topology evidence="1">Multi-pass membrane protein</topology>
    </subcellularLocation>
</comment>
<evidence type="ECO:0000256" key="1">
    <source>
        <dbReference type="ARBA" id="ARBA00004651"/>
    </source>
</evidence>
<name>A0A7K0H2M0_PARDI</name>
<dbReference type="Pfam" id="PF02706">
    <property type="entry name" value="Wzz"/>
    <property type="match status" value="1"/>
</dbReference>
<evidence type="ECO:0000256" key="3">
    <source>
        <dbReference type="ARBA" id="ARBA00022692"/>
    </source>
</evidence>
<evidence type="ECO:0000313" key="9">
    <source>
        <dbReference type="Proteomes" id="UP000461276"/>
    </source>
</evidence>
<keyword evidence="2" id="KW-1003">Cell membrane</keyword>
<feature type="domain" description="Polysaccharide chain length determinant N-terminal" evidence="7">
    <location>
        <begin position="24"/>
        <end position="119"/>
    </location>
</feature>
<evidence type="ECO:0000313" key="8">
    <source>
        <dbReference type="EMBL" id="MRY96041.1"/>
    </source>
</evidence>
<gene>
    <name evidence="8" type="ORF">GKD67_22985</name>
</gene>